<dbReference type="EMBL" id="LJCR01000692">
    <property type="protein sequence ID" value="KPV52013.1"/>
    <property type="molecule type" value="Genomic_DNA"/>
</dbReference>
<proteinExistence type="predicted"/>
<organism evidence="1 2">
    <name type="scientific">Kouleothrix aurantiaca</name>
    <dbReference type="NCBI Taxonomy" id="186479"/>
    <lineage>
        <taxon>Bacteria</taxon>
        <taxon>Bacillati</taxon>
        <taxon>Chloroflexota</taxon>
        <taxon>Chloroflexia</taxon>
        <taxon>Chloroflexales</taxon>
        <taxon>Roseiflexineae</taxon>
        <taxon>Roseiflexaceae</taxon>
        <taxon>Kouleothrix</taxon>
    </lineage>
</organism>
<dbReference type="AlphaFoldDB" id="A0A0N8PS84"/>
<accession>A0A0N8PS84</accession>
<evidence type="ECO:0000313" key="1">
    <source>
        <dbReference type="EMBL" id="KPV52013.1"/>
    </source>
</evidence>
<name>A0A0N8PS84_9CHLR</name>
<feature type="non-terminal residue" evidence="1">
    <location>
        <position position="60"/>
    </location>
</feature>
<sequence>MTFLLATLALLMIVERAWKFGMVERFFRRPPPPPSPAALVSVLQPILSGDPDLPACLEHN</sequence>
<dbReference type="Proteomes" id="UP000050509">
    <property type="component" value="Unassembled WGS sequence"/>
</dbReference>
<reference evidence="1 2" key="1">
    <citation type="submission" date="2015-09" db="EMBL/GenBank/DDBJ databases">
        <title>Draft genome sequence of Kouleothrix aurantiaca JCM 19913.</title>
        <authorList>
            <person name="Hemp J."/>
        </authorList>
    </citation>
    <scope>NUCLEOTIDE SEQUENCE [LARGE SCALE GENOMIC DNA]</scope>
    <source>
        <strain evidence="1 2">COM-B</strain>
    </source>
</reference>
<keyword evidence="2" id="KW-1185">Reference proteome</keyword>
<comment type="caution">
    <text evidence="1">The sequence shown here is derived from an EMBL/GenBank/DDBJ whole genome shotgun (WGS) entry which is preliminary data.</text>
</comment>
<gene>
    <name evidence="1" type="ORF">SE17_17995</name>
</gene>
<evidence type="ECO:0000313" key="2">
    <source>
        <dbReference type="Proteomes" id="UP000050509"/>
    </source>
</evidence>
<protein>
    <submittedName>
        <fullName evidence="1">Uncharacterized protein</fullName>
    </submittedName>
</protein>